<feature type="compositionally biased region" description="Basic and acidic residues" evidence="1">
    <location>
        <begin position="892"/>
        <end position="918"/>
    </location>
</feature>
<dbReference type="GO" id="GO:0016887">
    <property type="term" value="F:ATP hydrolysis activity"/>
    <property type="evidence" value="ECO:0007669"/>
    <property type="project" value="InterPro"/>
</dbReference>
<feature type="compositionally biased region" description="Basic and acidic residues" evidence="1">
    <location>
        <begin position="262"/>
        <end position="274"/>
    </location>
</feature>
<name>A0A0G2E6P8_PHACM</name>
<feature type="compositionally biased region" description="Polar residues" evidence="1">
    <location>
        <begin position="923"/>
        <end position="934"/>
    </location>
</feature>
<dbReference type="InterPro" id="IPR027417">
    <property type="entry name" value="P-loop_NTPase"/>
</dbReference>
<evidence type="ECO:0000259" key="2">
    <source>
        <dbReference type="SMART" id="SM00382"/>
    </source>
</evidence>
<reference evidence="3 4" key="1">
    <citation type="submission" date="2015-05" db="EMBL/GenBank/DDBJ databases">
        <title>Distinctive expansion of gene families associated with plant cell wall degradation and secondary metabolism in the genomes of grapevine trunk pathogens.</title>
        <authorList>
            <person name="Lawrence D.P."/>
            <person name="Travadon R."/>
            <person name="Rolshausen P.E."/>
            <person name="Baumgartner K."/>
        </authorList>
    </citation>
    <scope>NUCLEOTIDE SEQUENCE [LARGE SCALE GENOMIC DNA]</scope>
    <source>
        <strain evidence="3">UCRPC4</strain>
    </source>
</reference>
<keyword evidence="4" id="KW-1185">Reference proteome</keyword>
<feature type="region of interest" description="Disordered" evidence="1">
    <location>
        <begin position="1"/>
        <end position="86"/>
    </location>
</feature>
<feature type="region of interest" description="Disordered" evidence="1">
    <location>
        <begin position="892"/>
        <end position="1001"/>
    </location>
</feature>
<dbReference type="Pfam" id="PF00004">
    <property type="entry name" value="AAA"/>
    <property type="match status" value="1"/>
</dbReference>
<organism evidence="3 4">
    <name type="scientific">Phaeomoniella chlamydospora</name>
    <name type="common">Phaeoacremonium chlamydosporum</name>
    <dbReference type="NCBI Taxonomy" id="158046"/>
    <lineage>
        <taxon>Eukaryota</taxon>
        <taxon>Fungi</taxon>
        <taxon>Dikarya</taxon>
        <taxon>Ascomycota</taxon>
        <taxon>Pezizomycotina</taxon>
        <taxon>Eurotiomycetes</taxon>
        <taxon>Chaetothyriomycetidae</taxon>
        <taxon>Phaeomoniellales</taxon>
        <taxon>Phaeomoniellaceae</taxon>
        <taxon>Phaeomoniella</taxon>
    </lineage>
</organism>
<dbReference type="SUPFAM" id="SSF52540">
    <property type="entry name" value="P-loop containing nucleoside triphosphate hydrolases"/>
    <property type="match status" value="1"/>
</dbReference>
<feature type="compositionally biased region" description="Basic and acidic residues" evidence="1">
    <location>
        <begin position="353"/>
        <end position="362"/>
    </location>
</feature>
<dbReference type="AlphaFoldDB" id="A0A0G2E6P8"/>
<feature type="compositionally biased region" description="Acidic residues" evidence="1">
    <location>
        <begin position="114"/>
        <end position="123"/>
    </location>
</feature>
<feature type="region of interest" description="Disordered" evidence="1">
    <location>
        <begin position="110"/>
        <end position="129"/>
    </location>
</feature>
<dbReference type="Pfam" id="PF23232">
    <property type="entry name" value="AAA_lid_13"/>
    <property type="match status" value="1"/>
</dbReference>
<dbReference type="Gene3D" id="3.40.50.300">
    <property type="entry name" value="P-loop containing nucleotide triphosphate hydrolases"/>
    <property type="match status" value="1"/>
</dbReference>
<dbReference type="InterPro" id="IPR003959">
    <property type="entry name" value="ATPase_AAA_core"/>
</dbReference>
<dbReference type="PANTHER" id="PTHR46411">
    <property type="entry name" value="FAMILY ATPASE, PUTATIVE-RELATED"/>
    <property type="match status" value="1"/>
</dbReference>
<evidence type="ECO:0000313" key="4">
    <source>
        <dbReference type="Proteomes" id="UP000053317"/>
    </source>
</evidence>
<feature type="region of interest" description="Disordered" evidence="1">
    <location>
        <begin position="164"/>
        <end position="183"/>
    </location>
</feature>
<dbReference type="Pfam" id="PF22942">
    <property type="entry name" value="DUF7025"/>
    <property type="match status" value="1"/>
</dbReference>
<dbReference type="InterPro" id="IPR056599">
    <property type="entry name" value="AAA_lid_fung"/>
</dbReference>
<dbReference type="GO" id="GO:0005524">
    <property type="term" value="F:ATP binding"/>
    <property type="evidence" value="ECO:0007669"/>
    <property type="project" value="InterPro"/>
</dbReference>
<evidence type="ECO:0000256" key="1">
    <source>
        <dbReference type="SAM" id="MobiDB-lite"/>
    </source>
</evidence>
<dbReference type="SMART" id="SM00382">
    <property type="entry name" value="AAA"/>
    <property type="match status" value="1"/>
</dbReference>
<feature type="compositionally biased region" description="Polar residues" evidence="1">
    <location>
        <begin position="61"/>
        <end position="70"/>
    </location>
</feature>
<sequence>MSTTEVEVSLQPPVEASKSSALVTEAEVAAGSSTAGSNADPDEKYNDGNQQPLPAVHAAESTENMASDNSIGREGPMAERELSASDLASQLKELQKKLANLTEKVEKVPQVITADDDDDDDDDGTKLEPEIKRFPMSKYSTDKLTFSDFSKNVLVAYYKKMSSAAKGEQKPGDTDESETVAQTDVQTGVPERLQINSRILLDSLEQIGGTKLAASPTVMLPPYKMLVVRRNDIEDEIGTKEQVVQTYNDNEKPPDSRIGPKTKTEHDKEEEMKQEKTVIGQLRILLNFIDHDLKSILDFRRQVEDLEVQKVSFDNLWHLFNPGDLVFAAPKRGTDDLPKAYRAHCVTGGRAKTPGDRRKASTEESEEKNDSSTDPYNRLKLYLDCYYIDFDGHKYGPKDECLDIMPYDGEKLITELDVYPARFHNDHKEIFDKLRARGRRFQELCGVSHKYYDGLTLKKDPEEVQGEVVIDFKTGYQYAPNTLIDEDLSLGKLAPTDPGDSDTFEGYRCSIEGCTTCTKNYYDRLFDWKRHEDWKEKNQGLIRLLDPEKDEIPDQYLELLPKELLGYVFKSRSWYFLDVDKVQNIDDSHESRGFDELVIEPEHKDLLLALVQNHSSGKKRAERGKKIERTETSTNMDLIRGKGRGLIILLHGAPGVGKTLTAETIAAYTRRPLYPITCGDIGQTPSDIETKLEHHFKLAHKWGCVLLLDEADVFLARRERGDVKRNGLVSVFLRVLEYYSGILFLTTNQVGVFDEAFKSRIHISLYYPQLDHESTRKLWTNHLERIRRQNETRSVPIEADDDEILSFGLKHFEKRFTTTSVWNGRQIRNAFQTAIALAEYDRAEKLRKKGITPEEARESKKYRQARLTKAHFKKVAKASEHFDDYMRHVRHGKDESDQLHASEIRSDNWREGIAERPPKFRNKSSSNKQGTPNGLSKKISGSGVSTAAFLETPSSKKGKIKSPPTHDDDEDSDRVRRKHPSKKHDSSSDDDDDTSSDDDSD</sequence>
<proteinExistence type="predicted"/>
<dbReference type="InterPro" id="IPR003593">
    <property type="entry name" value="AAA+_ATPase"/>
</dbReference>
<feature type="domain" description="AAA+ ATPase" evidence="2">
    <location>
        <begin position="644"/>
        <end position="771"/>
    </location>
</feature>
<comment type="caution">
    <text evidence="3">The sequence shown here is derived from an EMBL/GenBank/DDBJ whole genome shotgun (WGS) entry which is preliminary data.</text>
</comment>
<feature type="compositionally biased region" description="Acidic residues" evidence="1">
    <location>
        <begin position="988"/>
        <end position="1001"/>
    </location>
</feature>
<dbReference type="PANTHER" id="PTHR46411:SF2">
    <property type="entry name" value="AAA+ ATPASE DOMAIN-CONTAINING PROTEIN"/>
    <property type="match status" value="1"/>
</dbReference>
<feature type="region of interest" description="Disordered" evidence="1">
    <location>
        <begin position="247"/>
        <end position="274"/>
    </location>
</feature>
<gene>
    <name evidence="3" type="ORF">UCRPC4_g04858</name>
</gene>
<dbReference type="InterPro" id="IPR054289">
    <property type="entry name" value="DUF7025"/>
</dbReference>
<reference evidence="3 4" key="2">
    <citation type="submission" date="2015-05" db="EMBL/GenBank/DDBJ databases">
        <authorList>
            <person name="Morales-Cruz A."/>
            <person name="Amrine K.C."/>
            <person name="Cantu D."/>
        </authorList>
    </citation>
    <scope>NUCLEOTIDE SEQUENCE [LARGE SCALE GENOMIC DNA]</scope>
    <source>
        <strain evidence="3">UCRPC4</strain>
    </source>
</reference>
<dbReference type="EMBL" id="LCWF01000118">
    <property type="protein sequence ID" value="KKY18707.1"/>
    <property type="molecule type" value="Genomic_DNA"/>
</dbReference>
<evidence type="ECO:0000313" key="3">
    <source>
        <dbReference type="EMBL" id="KKY18707.1"/>
    </source>
</evidence>
<protein>
    <recommendedName>
        <fullName evidence="2">AAA+ ATPase domain-containing protein</fullName>
    </recommendedName>
</protein>
<accession>A0A0G2E6P8</accession>
<feature type="region of interest" description="Disordered" evidence="1">
    <location>
        <begin position="348"/>
        <end position="374"/>
    </location>
</feature>
<dbReference type="CDD" id="cd19481">
    <property type="entry name" value="RecA-like_protease"/>
    <property type="match status" value="1"/>
</dbReference>
<dbReference type="Proteomes" id="UP000053317">
    <property type="component" value="Unassembled WGS sequence"/>
</dbReference>
<dbReference type="OrthoDB" id="10042665at2759"/>